<evidence type="ECO:0000313" key="3">
    <source>
        <dbReference type="EMBL" id="TKX23833.1"/>
    </source>
</evidence>
<evidence type="ECO:0000256" key="2">
    <source>
        <dbReference type="SAM" id="SignalP"/>
    </source>
</evidence>
<organism evidence="3 4">
    <name type="scientific">Elsinoe australis</name>
    <dbReference type="NCBI Taxonomy" id="40998"/>
    <lineage>
        <taxon>Eukaryota</taxon>
        <taxon>Fungi</taxon>
        <taxon>Dikarya</taxon>
        <taxon>Ascomycota</taxon>
        <taxon>Pezizomycotina</taxon>
        <taxon>Dothideomycetes</taxon>
        <taxon>Dothideomycetidae</taxon>
        <taxon>Myriangiales</taxon>
        <taxon>Elsinoaceae</taxon>
        <taxon>Elsinoe</taxon>
    </lineage>
</organism>
<comment type="caution">
    <text evidence="3">The sequence shown here is derived from an EMBL/GenBank/DDBJ whole genome shotgun (WGS) entry which is preliminary data.</text>
</comment>
<sequence>MKTSTFLLATLGSLASTTVAAPAQASTTAVSTANATASPGLEKRKQRSKNELKMYGECSMDGWCHLDRFLDISWLDITKMYPCSTPCQSENDTCSAVRWFEQVHIGYPGHFHVEKVQCQGVKMPIEETTTLATRDAPIRERTNSSLLAPASTTTDDADEEDEADHDDDASDEDLDNDAAPDHKGAINATRVVKGANKAKPHDLIPTLGPWNFNPDEVYLLEHHKMEGYCDMTMNMCIFPDPPTGSDWSKYGNCDKKSPCEFEHHPCRGKGGLKVDMGKNPTSYQVYCEGKNSMWTKKKDRPCDIWSDLCD</sequence>
<proteinExistence type="predicted"/>
<feature type="compositionally biased region" description="Acidic residues" evidence="1">
    <location>
        <begin position="155"/>
        <end position="178"/>
    </location>
</feature>
<dbReference type="EMBL" id="PTQR01000050">
    <property type="protein sequence ID" value="TKX23833.1"/>
    <property type="molecule type" value="Genomic_DNA"/>
</dbReference>
<reference evidence="3 4" key="1">
    <citation type="submission" date="2018-02" db="EMBL/GenBank/DDBJ databases">
        <title>Draft genome sequences of Elsinoe sp., causing black scab on jojoba.</title>
        <authorList>
            <person name="Stodart B."/>
            <person name="Jeffress S."/>
            <person name="Ash G."/>
            <person name="Arun Chinnappa K."/>
        </authorList>
    </citation>
    <scope>NUCLEOTIDE SEQUENCE [LARGE SCALE GENOMIC DNA]</scope>
    <source>
        <strain evidence="3 4">Hillstone_2</strain>
    </source>
</reference>
<feature type="region of interest" description="Disordered" evidence="1">
    <location>
        <begin position="129"/>
        <end position="188"/>
    </location>
</feature>
<accession>A0A4U7AYU0</accession>
<feature type="compositionally biased region" description="Polar residues" evidence="1">
    <location>
        <begin position="143"/>
        <end position="154"/>
    </location>
</feature>
<gene>
    <name evidence="3" type="ORF">C1H76_3771</name>
</gene>
<evidence type="ECO:0000256" key="1">
    <source>
        <dbReference type="SAM" id="MobiDB-lite"/>
    </source>
</evidence>
<evidence type="ECO:0000313" key="4">
    <source>
        <dbReference type="Proteomes" id="UP000308133"/>
    </source>
</evidence>
<dbReference type="AlphaFoldDB" id="A0A4U7AYU0"/>
<feature type="signal peptide" evidence="2">
    <location>
        <begin position="1"/>
        <end position="20"/>
    </location>
</feature>
<dbReference type="Proteomes" id="UP000308133">
    <property type="component" value="Unassembled WGS sequence"/>
</dbReference>
<protein>
    <submittedName>
        <fullName evidence="3">Uncharacterized protein</fullName>
    </submittedName>
</protein>
<keyword evidence="2" id="KW-0732">Signal</keyword>
<name>A0A4U7AYU0_9PEZI</name>
<feature type="chain" id="PRO_5020571646" evidence="2">
    <location>
        <begin position="21"/>
        <end position="310"/>
    </location>
</feature>